<name>A0A917Z3S3_9ALTE</name>
<dbReference type="PANTHER" id="PTHR38434">
    <property type="entry name" value="BLL2549 PROTEIN"/>
    <property type="match status" value="1"/>
</dbReference>
<feature type="transmembrane region" description="Helical" evidence="1">
    <location>
        <begin position="354"/>
        <end position="371"/>
    </location>
</feature>
<protein>
    <submittedName>
        <fullName evidence="2">Membrane protein</fullName>
    </submittedName>
</protein>
<evidence type="ECO:0000313" key="3">
    <source>
        <dbReference type="Proteomes" id="UP000606935"/>
    </source>
</evidence>
<feature type="transmembrane region" description="Helical" evidence="1">
    <location>
        <begin position="752"/>
        <end position="769"/>
    </location>
</feature>
<accession>A0A917Z3S3</accession>
<feature type="transmembrane region" description="Helical" evidence="1">
    <location>
        <begin position="310"/>
        <end position="333"/>
    </location>
</feature>
<feature type="transmembrane region" description="Helical" evidence="1">
    <location>
        <begin position="183"/>
        <end position="204"/>
    </location>
</feature>
<dbReference type="InterPro" id="IPR014600">
    <property type="entry name" value="UCP035905_mem"/>
</dbReference>
<dbReference type="PIRSF" id="PIRSF035905">
    <property type="entry name" value="UCP035905_mp"/>
    <property type="match status" value="1"/>
</dbReference>
<proteinExistence type="predicted"/>
<feature type="transmembrane region" description="Helical" evidence="1">
    <location>
        <begin position="484"/>
        <end position="503"/>
    </location>
</feature>
<feature type="transmembrane region" description="Helical" evidence="1">
    <location>
        <begin position="814"/>
        <end position="832"/>
    </location>
</feature>
<comment type="caution">
    <text evidence="2">The sequence shown here is derived from an EMBL/GenBank/DDBJ whole genome shotgun (WGS) entry which is preliminary data.</text>
</comment>
<dbReference type="PANTHER" id="PTHR38434:SF1">
    <property type="entry name" value="BLL2549 PROTEIN"/>
    <property type="match status" value="1"/>
</dbReference>
<dbReference type="RefSeq" id="WP_188696840.1">
    <property type="nucleotide sequence ID" value="NZ_BMLS01000005.1"/>
</dbReference>
<feature type="transmembrane region" description="Helical" evidence="1">
    <location>
        <begin position="259"/>
        <end position="277"/>
    </location>
</feature>
<feature type="transmembrane region" description="Helical" evidence="1">
    <location>
        <begin position="457"/>
        <end position="478"/>
    </location>
</feature>
<reference evidence="2" key="2">
    <citation type="submission" date="2020-09" db="EMBL/GenBank/DDBJ databases">
        <authorList>
            <person name="Sun Q."/>
            <person name="Zhou Y."/>
        </authorList>
    </citation>
    <scope>NUCLEOTIDE SEQUENCE</scope>
    <source>
        <strain evidence="2">CGMCC 1.7086</strain>
    </source>
</reference>
<reference evidence="2" key="1">
    <citation type="journal article" date="2014" name="Int. J. Syst. Evol. Microbiol.">
        <title>Complete genome sequence of Corynebacterium casei LMG S-19264T (=DSM 44701T), isolated from a smear-ripened cheese.</title>
        <authorList>
            <consortium name="US DOE Joint Genome Institute (JGI-PGF)"/>
            <person name="Walter F."/>
            <person name="Albersmeier A."/>
            <person name="Kalinowski J."/>
            <person name="Ruckert C."/>
        </authorList>
    </citation>
    <scope>NUCLEOTIDE SEQUENCE</scope>
    <source>
        <strain evidence="2">CGMCC 1.7086</strain>
    </source>
</reference>
<evidence type="ECO:0000256" key="1">
    <source>
        <dbReference type="SAM" id="Phobius"/>
    </source>
</evidence>
<feature type="transmembrane region" description="Helical" evidence="1">
    <location>
        <begin position="722"/>
        <end position="740"/>
    </location>
</feature>
<feature type="transmembrane region" description="Helical" evidence="1">
    <location>
        <begin position="844"/>
        <end position="861"/>
    </location>
</feature>
<feature type="transmembrane region" description="Helical" evidence="1">
    <location>
        <begin position="681"/>
        <end position="702"/>
    </location>
</feature>
<dbReference type="AlphaFoldDB" id="A0A917Z3S3"/>
<feature type="transmembrane region" description="Helical" evidence="1">
    <location>
        <begin position="400"/>
        <end position="419"/>
    </location>
</feature>
<feature type="transmembrane region" description="Helical" evidence="1">
    <location>
        <begin position="377"/>
        <end position="393"/>
    </location>
</feature>
<gene>
    <name evidence="2" type="ORF">GCM10010982_29650</name>
</gene>
<feature type="transmembrane region" description="Helical" evidence="1">
    <location>
        <begin position="284"/>
        <end position="304"/>
    </location>
</feature>
<dbReference type="InterPro" id="IPR019286">
    <property type="entry name" value="DUF2339_TM"/>
</dbReference>
<feature type="transmembrane region" description="Helical" evidence="1">
    <location>
        <begin position="150"/>
        <end position="171"/>
    </location>
</feature>
<sequence length="874" mass="95412">MDALIGLICILGLMAGVVAFFKVLGLRRDLDALRKQVHSLQQGNAVPLPARPPAPVAHAAAKPDIPLPAMPPDVPQTAPEPSVAMPPASIFPPNEAATSTHHKGGLATTLKSWQKRFEQNGMVWIGALALAVGGIFLAKYSLEMGLLSPVARVILGAGFGLALIAASMWLHHRSVPFEGWANYVPAALASGGFITCFTMVLLAYHGYTMLGQIPAFILLALIALAASYLSLLFGPLLAAIGIVGAYTVPLWVSSDSGNLFALLSYVSFVSLSVLLLAKRVQQAWLWKALYLGHFGWYLAALGLGQPTDNLTFAGFILLTLYVLVIAPVCGWLLGQREFTARPFKRLWQPNLVNLALAALLIPALIYCLSAAYQPGTLMLVLTLAVTLIILPLLNSRFDHAALLSVLCLLVGIWVVPPPGLVTDISQLLQDGYLLVLASSLVMFVYGFWFGCGQPARLVFHLLAAFAPFVLIGVGYALAPYGDTGLLYPLWATVLLLMAMVLALQAKHLTDNWQAFCYLAGSNAKLSLSLTMLLDGSTLTLALLVQVLAVSYLAKQRAVALPHWIIKVLVSLVLLRLSFAPWTPDYEGLMLLGVHWSLVIYPLAIGLFYATARLWRESSLQAWLQGAILHLVALLVTTETSYWLVGHYPWPGQLVFKEMVLLAMNWWLLGSLYLYRVRFAGALAGLYQTAGGLLWLGGGLLQLQLLFAENPFIYPQAVGSWPVLNWLIPLWGIPTLLVWYLSRQHLSGKAAEVAGWGSGLLAMLFINGQIRQFWQGSDIQIWQMTTDAEHYSYSLIWLILASTLVAFAYRLSRPVWQSVGFGLMLLVILKVFILDMANLQGLFRALSFIGLGLCLVLLGWLFQRLRQAAEPATSS</sequence>
<keyword evidence="3" id="KW-1185">Reference proteome</keyword>
<organism evidence="2 3">
    <name type="scientific">Bowmanella pacifica</name>
    <dbReference type="NCBI Taxonomy" id="502051"/>
    <lineage>
        <taxon>Bacteria</taxon>
        <taxon>Pseudomonadati</taxon>
        <taxon>Pseudomonadota</taxon>
        <taxon>Gammaproteobacteria</taxon>
        <taxon>Alteromonadales</taxon>
        <taxon>Alteromonadaceae</taxon>
        <taxon>Bowmanella</taxon>
    </lineage>
</organism>
<feature type="transmembrane region" description="Helical" evidence="1">
    <location>
        <begin position="216"/>
        <end position="247"/>
    </location>
</feature>
<keyword evidence="1" id="KW-0472">Membrane</keyword>
<feature type="transmembrane region" description="Helical" evidence="1">
    <location>
        <begin position="621"/>
        <end position="643"/>
    </location>
</feature>
<feature type="transmembrane region" description="Helical" evidence="1">
    <location>
        <begin position="121"/>
        <end position="138"/>
    </location>
</feature>
<dbReference type="Pfam" id="PF10101">
    <property type="entry name" value="DUF2339"/>
    <property type="match status" value="1"/>
</dbReference>
<feature type="transmembrane region" description="Helical" evidence="1">
    <location>
        <begin position="655"/>
        <end position="674"/>
    </location>
</feature>
<feature type="transmembrane region" description="Helical" evidence="1">
    <location>
        <begin position="431"/>
        <end position="450"/>
    </location>
</feature>
<feature type="transmembrane region" description="Helical" evidence="1">
    <location>
        <begin position="789"/>
        <end position="807"/>
    </location>
</feature>
<feature type="transmembrane region" description="Helical" evidence="1">
    <location>
        <begin position="588"/>
        <end position="609"/>
    </location>
</feature>
<dbReference type="EMBL" id="BMLS01000005">
    <property type="protein sequence ID" value="GGO72168.1"/>
    <property type="molecule type" value="Genomic_DNA"/>
</dbReference>
<keyword evidence="1" id="KW-0812">Transmembrane</keyword>
<evidence type="ECO:0000313" key="2">
    <source>
        <dbReference type="EMBL" id="GGO72168.1"/>
    </source>
</evidence>
<dbReference type="Proteomes" id="UP000606935">
    <property type="component" value="Unassembled WGS sequence"/>
</dbReference>
<keyword evidence="1" id="KW-1133">Transmembrane helix</keyword>